<keyword evidence="3" id="KW-1185">Reference proteome</keyword>
<dbReference type="OrthoDB" id="43854at2157"/>
<evidence type="ECO:0000313" key="3">
    <source>
        <dbReference type="Proteomes" id="UP000276741"/>
    </source>
</evidence>
<protein>
    <submittedName>
        <fullName evidence="1">Uncharacterized protein</fullName>
    </submittedName>
</protein>
<accession>A0A348B4D0</accession>
<dbReference type="AlphaFoldDB" id="A0A348B4D0"/>
<reference evidence="2" key="1">
    <citation type="journal article" date="2014" name="Int. J. Syst. Evol. Microbiol.">
        <title>Complete genome sequence of Corynebacterium casei LMG S-19264T (=DSM 44701T), isolated from a smear-ripened cheese.</title>
        <authorList>
            <consortium name="US DOE Joint Genome Institute (JGI-PGF)"/>
            <person name="Walter F."/>
            <person name="Albersmeier A."/>
            <person name="Kalinowski J."/>
            <person name="Ruckert C."/>
        </authorList>
    </citation>
    <scope>NUCLEOTIDE SEQUENCE</scope>
    <source>
        <strain evidence="2">JCM 31740</strain>
    </source>
</reference>
<dbReference type="EMBL" id="BMQS01000035">
    <property type="protein sequence ID" value="GGU05451.1"/>
    <property type="molecule type" value="Genomic_DNA"/>
</dbReference>
<reference evidence="3" key="2">
    <citation type="submission" date="2018-04" db="EMBL/GenBank/DDBJ databases">
        <title>Complete genome sequence of Sulfodiicoccus acidiphilus strain HS-1.</title>
        <authorList>
            <person name="Sakai H.D."/>
            <person name="Kurosawa N."/>
        </authorList>
    </citation>
    <scope>NUCLEOTIDE SEQUENCE [LARGE SCALE GENOMIC DNA]</scope>
    <source>
        <strain evidence="3">HS-1</strain>
    </source>
</reference>
<dbReference type="Proteomes" id="UP000616143">
    <property type="component" value="Unassembled WGS sequence"/>
</dbReference>
<evidence type="ECO:0000313" key="1">
    <source>
        <dbReference type="EMBL" id="BBD73032.1"/>
    </source>
</evidence>
<dbReference type="RefSeq" id="WP_126450205.1">
    <property type="nucleotide sequence ID" value="NZ_AP018553.1"/>
</dbReference>
<evidence type="ECO:0000313" key="2">
    <source>
        <dbReference type="EMBL" id="GGU05451.1"/>
    </source>
</evidence>
<dbReference type="EMBL" id="AP018553">
    <property type="protein sequence ID" value="BBD73032.1"/>
    <property type="molecule type" value="Genomic_DNA"/>
</dbReference>
<sequence length="251" mass="27433">MDSEFRTFLVAALILVALSVAAVIYTGSHVYVQRASFPPPTVEVVGVYVTGGNVSVELYLNSSLPMEAVGGEVELPQLNESVNLTRPEVDRPFNVSLPLIPNVPSPLDVTGYVSGYMNGSQIYVTFSQVASVSVRTSISLYNFSYSRGVSYLTLEVNSPVYVTLTNLSSFYIVNANTSVALARQTSPEQVNLTVPYGVHFVEVQLDYNLTGVVYSYNTPPGTIYEGGYLGVILHYPTRVEYQVVNLYLLRG</sequence>
<dbReference type="Proteomes" id="UP000276741">
    <property type="component" value="Chromosome"/>
</dbReference>
<reference evidence="1" key="3">
    <citation type="journal article" date="2019" name="BMC Res. Notes">
        <title>Complete genome sequence of the Sulfodiicoccus acidiphilus strain HS-1T, the first crenarchaeon that lacks polB3, isolated from an acidic hot spring in Ohwaku-dani, Hakone, Japan.</title>
        <authorList>
            <person name="Sakai H.D."/>
            <person name="Kurosawa N."/>
        </authorList>
    </citation>
    <scope>NUCLEOTIDE SEQUENCE</scope>
    <source>
        <strain evidence="1">HS-1</strain>
    </source>
</reference>
<reference evidence="2" key="4">
    <citation type="submission" date="2020-09" db="EMBL/GenBank/DDBJ databases">
        <authorList>
            <person name="Sun Q."/>
            <person name="Ohkuma M."/>
        </authorList>
    </citation>
    <scope>NUCLEOTIDE SEQUENCE</scope>
    <source>
        <strain evidence="2">JCM 31740</strain>
    </source>
</reference>
<name>A0A348B4D0_9CREN</name>
<gene>
    <name evidence="2" type="ORF">GCM10007116_22330</name>
    <name evidence="1" type="ORF">HS1genome_1421</name>
</gene>
<dbReference type="KEGG" id="sacd:HS1genome_1421"/>
<organism evidence="1 3">
    <name type="scientific">Sulfodiicoccus acidiphilus</name>
    <dbReference type="NCBI Taxonomy" id="1670455"/>
    <lineage>
        <taxon>Archaea</taxon>
        <taxon>Thermoproteota</taxon>
        <taxon>Thermoprotei</taxon>
        <taxon>Sulfolobales</taxon>
        <taxon>Sulfolobaceae</taxon>
        <taxon>Sulfodiicoccus</taxon>
    </lineage>
</organism>
<dbReference type="GeneID" id="38666934"/>
<proteinExistence type="predicted"/>